<evidence type="ECO:0000256" key="6">
    <source>
        <dbReference type="ARBA" id="ARBA00022989"/>
    </source>
</evidence>
<feature type="transmembrane region" description="Helical" evidence="9">
    <location>
        <begin position="21"/>
        <end position="41"/>
    </location>
</feature>
<feature type="transmembrane region" description="Helical" evidence="9">
    <location>
        <begin position="53"/>
        <end position="78"/>
    </location>
</feature>
<dbReference type="RefSeq" id="WP_132678310.1">
    <property type="nucleotide sequence ID" value="NZ_SMKS01000059.1"/>
</dbReference>
<comment type="subcellular location">
    <subcellularLocation>
        <location evidence="1">Cell membrane</location>
        <topology evidence="1">Multi-pass membrane protein</topology>
    </subcellularLocation>
</comment>
<feature type="transmembrane region" description="Helical" evidence="9">
    <location>
        <begin position="90"/>
        <end position="112"/>
    </location>
</feature>
<dbReference type="EMBL" id="SMKS01000059">
    <property type="protein sequence ID" value="TDD01608.1"/>
    <property type="molecule type" value="Genomic_DNA"/>
</dbReference>
<dbReference type="OrthoDB" id="9766690at2"/>
<evidence type="ECO:0000256" key="8">
    <source>
        <dbReference type="SAM" id="Coils"/>
    </source>
</evidence>
<dbReference type="GO" id="GO:0015138">
    <property type="term" value="F:fumarate transmembrane transporter activity"/>
    <property type="evidence" value="ECO:0007669"/>
    <property type="project" value="TreeGrafter"/>
</dbReference>
<evidence type="ECO:0000256" key="2">
    <source>
        <dbReference type="ARBA" id="ARBA00022448"/>
    </source>
</evidence>
<evidence type="ECO:0000256" key="5">
    <source>
        <dbReference type="ARBA" id="ARBA00022847"/>
    </source>
</evidence>
<feature type="transmembrane region" description="Helical" evidence="9">
    <location>
        <begin position="358"/>
        <end position="384"/>
    </location>
</feature>
<dbReference type="InterPro" id="IPR036458">
    <property type="entry name" value="Na:dicarbo_symporter_sf"/>
</dbReference>
<keyword evidence="7 9" id="KW-0472">Membrane</keyword>
<protein>
    <submittedName>
        <fullName evidence="10">Cation:dicarboxylase symporter family transporter</fullName>
    </submittedName>
</protein>
<evidence type="ECO:0000256" key="9">
    <source>
        <dbReference type="SAM" id="Phobius"/>
    </source>
</evidence>
<dbReference type="SUPFAM" id="SSF118215">
    <property type="entry name" value="Proton glutamate symport protein"/>
    <property type="match status" value="1"/>
</dbReference>
<comment type="caution">
    <text evidence="10">The sequence shown here is derived from an EMBL/GenBank/DDBJ whole genome shotgun (WGS) entry which is preliminary data.</text>
</comment>
<evidence type="ECO:0000313" key="11">
    <source>
        <dbReference type="Proteomes" id="UP000295674"/>
    </source>
</evidence>
<keyword evidence="4 9" id="KW-0812">Transmembrane</keyword>
<keyword evidence="6 9" id="KW-1133">Transmembrane helix</keyword>
<keyword evidence="2" id="KW-0813">Transport</keyword>
<dbReference type="GO" id="GO:0015141">
    <property type="term" value="F:succinate transmembrane transporter activity"/>
    <property type="evidence" value="ECO:0007669"/>
    <property type="project" value="TreeGrafter"/>
</dbReference>
<feature type="transmembrane region" description="Helical" evidence="9">
    <location>
        <begin position="231"/>
        <end position="257"/>
    </location>
</feature>
<reference evidence="10 11" key="1">
    <citation type="submission" date="2019-03" db="EMBL/GenBank/DDBJ databases">
        <title>Draft genome sequences of novel Actinobacteria.</title>
        <authorList>
            <person name="Sahin N."/>
            <person name="Ay H."/>
            <person name="Saygin H."/>
        </authorList>
    </citation>
    <scope>NUCLEOTIDE SEQUENCE [LARGE SCALE GENOMIC DNA]</scope>
    <source>
        <strain evidence="10 11">16K309</strain>
    </source>
</reference>
<accession>A0A4R4V8I3</accession>
<feature type="coiled-coil region" evidence="8">
    <location>
        <begin position="419"/>
        <end position="453"/>
    </location>
</feature>
<proteinExistence type="predicted"/>
<feature type="transmembrane region" description="Helical" evidence="9">
    <location>
        <begin position="200"/>
        <end position="225"/>
    </location>
</feature>
<dbReference type="Gene3D" id="1.10.3860.10">
    <property type="entry name" value="Sodium:dicarboxylate symporter"/>
    <property type="match status" value="1"/>
</dbReference>
<keyword evidence="8" id="KW-0175">Coiled coil</keyword>
<dbReference type="Pfam" id="PF00375">
    <property type="entry name" value="SDF"/>
    <property type="match status" value="1"/>
</dbReference>
<evidence type="ECO:0000256" key="1">
    <source>
        <dbReference type="ARBA" id="ARBA00004651"/>
    </source>
</evidence>
<keyword evidence="11" id="KW-1185">Reference proteome</keyword>
<dbReference type="PANTHER" id="PTHR42865">
    <property type="entry name" value="PROTON/GLUTAMATE-ASPARTATE SYMPORTER"/>
    <property type="match status" value="1"/>
</dbReference>
<dbReference type="GO" id="GO:0005886">
    <property type="term" value="C:plasma membrane"/>
    <property type="evidence" value="ECO:0007669"/>
    <property type="project" value="UniProtKB-SubCell"/>
</dbReference>
<dbReference type="Proteomes" id="UP000295674">
    <property type="component" value="Unassembled WGS sequence"/>
</dbReference>
<name>A0A4R4V8I3_9PSEU</name>
<dbReference type="PRINTS" id="PR00173">
    <property type="entry name" value="EDTRNSPORT"/>
</dbReference>
<dbReference type="AlphaFoldDB" id="A0A4R4V8I3"/>
<keyword evidence="5" id="KW-0769">Symport</keyword>
<sequence>MSSTTTPDRPQRSRFRKLIGELWFQVVVAAILGVAVGLAFPSVGDDLKPLNDWFIALVKMIVVPVVFCVITTGIAAMDNLRKAGRIGAKAIGYFLVLSLVSMLIGLVVGNVFRPGEGMNVDPAALDAGSIPAEVTEEHATFTGFISSLIPDSLFGAITGDAILSALVVSIVFGVALNMAGPQAAPLTRGISALSGVVFRIVGWVMRLAPLGTFGALATVVATYGAGSLQQLGYLILLFTATCLLYVIIVLGAIMRACKLSLFGLMRFLKAELLVALSTCSSEAVLPQLVRKLEMMGIGRPVVGIVIPSGFSFNLDGSAVYLTMASLFLAQALGIDLSWQQQLVMVGVMMLTSKGTAGIAGGAFIVLASTITAVGHMPLAALALIVGIDRILNEGRVFINVLGNAVAAIVIGKWEKDFDVDRANAVLRAGAAELERIEAEHDAAEDRAVANRTQS</sequence>
<dbReference type="InterPro" id="IPR001991">
    <property type="entry name" value="Na-dicarboxylate_symporter"/>
</dbReference>
<dbReference type="GO" id="GO:0015366">
    <property type="term" value="F:malate:proton symporter activity"/>
    <property type="evidence" value="ECO:0007669"/>
    <property type="project" value="TreeGrafter"/>
</dbReference>
<evidence type="ECO:0000256" key="3">
    <source>
        <dbReference type="ARBA" id="ARBA00022475"/>
    </source>
</evidence>
<dbReference type="FunFam" id="1.10.3860.10:FF:000001">
    <property type="entry name" value="C4-dicarboxylate transport protein"/>
    <property type="match status" value="1"/>
</dbReference>
<dbReference type="InterPro" id="IPR018107">
    <property type="entry name" value="Na-dicarboxylate_symporter_CS"/>
</dbReference>
<evidence type="ECO:0000256" key="4">
    <source>
        <dbReference type="ARBA" id="ARBA00022692"/>
    </source>
</evidence>
<gene>
    <name evidence="10" type="ORF">E1181_24775</name>
</gene>
<feature type="transmembrane region" description="Helical" evidence="9">
    <location>
        <begin position="161"/>
        <end position="179"/>
    </location>
</feature>
<evidence type="ECO:0000313" key="10">
    <source>
        <dbReference type="EMBL" id="TDD01608.1"/>
    </source>
</evidence>
<organism evidence="10 11">
    <name type="scientific">Saccharopolyspora terrae</name>
    <dbReference type="NCBI Taxonomy" id="2530384"/>
    <lineage>
        <taxon>Bacteria</taxon>
        <taxon>Bacillati</taxon>
        <taxon>Actinomycetota</taxon>
        <taxon>Actinomycetes</taxon>
        <taxon>Pseudonocardiales</taxon>
        <taxon>Pseudonocardiaceae</taxon>
        <taxon>Saccharopolyspora</taxon>
    </lineage>
</organism>
<dbReference type="PANTHER" id="PTHR42865:SF1">
    <property type="entry name" value="AEROBIC C4-DICARBOXYLATE TRANSPORT PROTEIN"/>
    <property type="match status" value="1"/>
</dbReference>
<dbReference type="GO" id="GO:0070778">
    <property type="term" value="P:L-aspartate transmembrane transport"/>
    <property type="evidence" value="ECO:0007669"/>
    <property type="project" value="TreeGrafter"/>
</dbReference>
<evidence type="ECO:0000256" key="7">
    <source>
        <dbReference type="ARBA" id="ARBA00023136"/>
    </source>
</evidence>
<keyword evidence="3" id="KW-1003">Cell membrane</keyword>
<dbReference type="PROSITE" id="PS00714">
    <property type="entry name" value="NA_DICARBOXYL_SYMP_2"/>
    <property type="match status" value="1"/>
</dbReference>